<dbReference type="SMART" id="SM00248">
    <property type="entry name" value="ANK"/>
    <property type="match status" value="7"/>
</dbReference>
<dbReference type="InterPro" id="IPR019734">
    <property type="entry name" value="TPR_rpt"/>
</dbReference>
<feature type="compositionally biased region" description="Basic and acidic residues" evidence="3">
    <location>
        <begin position="414"/>
        <end position="432"/>
    </location>
</feature>
<dbReference type="SUPFAM" id="SSF48452">
    <property type="entry name" value="TPR-like"/>
    <property type="match status" value="1"/>
</dbReference>
<dbReference type="Proteomes" id="UP000028821">
    <property type="component" value="Unassembled WGS sequence"/>
</dbReference>
<proteinExistence type="predicted"/>
<feature type="compositionally biased region" description="Basic and acidic residues" evidence="3">
    <location>
        <begin position="363"/>
        <end position="374"/>
    </location>
</feature>
<evidence type="ECO:0000313" key="4">
    <source>
        <dbReference type="EMBL" id="KFH06638.1"/>
    </source>
</evidence>
<comment type="caution">
    <text evidence="4">The sequence shown here is derived from an EMBL/GenBank/DDBJ whole genome shotgun (WGS) entry which is preliminary data.</text>
</comment>
<organism evidence="4 5">
    <name type="scientific">Toxoplasma gondii MAS</name>
    <dbReference type="NCBI Taxonomy" id="943118"/>
    <lineage>
        <taxon>Eukaryota</taxon>
        <taxon>Sar</taxon>
        <taxon>Alveolata</taxon>
        <taxon>Apicomplexa</taxon>
        <taxon>Conoidasida</taxon>
        <taxon>Coccidia</taxon>
        <taxon>Eucoccidiorida</taxon>
        <taxon>Eimeriorina</taxon>
        <taxon>Sarcocystidae</taxon>
        <taxon>Toxoplasma</taxon>
    </lineage>
</organism>
<dbReference type="VEuPathDB" id="ToxoDB:TGMAS_216050"/>
<feature type="repeat" description="ANK" evidence="1">
    <location>
        <begin position="306"/>
        <end position="338"/>
    </location>
</feature>
<evidence type="ECO:0000256" key="2">
    <source>
        <dbReference type="PROSITE-ProRule" id="PRU00339"/>
    </source>
</evidence>
<dbReference type="EMBL" id="AEXC02002264">
    <property type="protein sequence ID" value="KFH06638.1"/>
    <property type="molecule type" value="Genomic_DNA"/>
</dbReference>
<dbReference type="SMART" id="SM00028">
    <property type="entry name" value="TPR"/>
    <property type="match status" value="3"/>
</dbReference>
<dbReference type="AlphaFoldDB" id="A0A086Q206"/>
<dbReference type="OrthoDB" id="194358at2759"/>
<dbReference type="InterPro" id="IPR051616">
    <property type="entry name" value="Cul2-RING_E3_ligase_SR"/>
</dbReference>
<dbReference type="PROSITE" id="PS50005">
    <property type="entry name" value="TPR"/>
    <property type="match status" value="1"/>
</dbReference>
<dbReference type="Pfam" id="PF12796">
    <property type="entry name" value="Ank_2"/>
    <property type="match status" value="2"/>
</dbReference>
<accession>A0A086Q206</accession>
<dbReference type="InterPro" id="IPR002110">
    <property type="entry name" value="Ankyrin_rpt"/>
</dbReference>
<dbReference type="Gene3D" id="1.25.40.10">
    <property type="entry name" value="Tetratricopeptide repeat domain"/>
    <property type="match status" value="1"/>
</dbReference>
<feature type="region of interest" description="Disordered" evidence="3">
    <location>
        <begin position="61"/>
        <end position="92"/>
    </location>
</feature>
<feature type="compositionally biased region" description="Basic and acidic residues" evidence="3">
    <location>
        <begin position="387"/>
        <end position="398"/>
    </location>
</feature>
<evidence type="ECO:0000313" key="5">
    <source>
        <dbReference type="Proteomes" id="UP000028821"/>
    </source>
</evidence>
<gene>
    <name evidence="4" type="ORF">TGMAS_216050</name>
</gene>
<keyword evidence="2" id="KW-0802">TPR repeat</keyword>
<dbReference type="Gene3D" id="1.25.40.20">
    <property type="entry name" value="Ankyrin repeat-containing domain"/>
    <property type="match status" value="2"/>
</dbReference>
<feature type="repeat" description="ANK" evidence="1">
    <location>
        <begin position="197"/>
        <end position="233"/>
    </location>
</feature>
<protein>
    <submittedName>
        <fullName evidence="4">Tetratricopeptide repeat-containing protein</fullName>
    </submittedName>
</protein>
<feature type="compositionally biased region" description="Low complexity" evidence="3">
    <location>
        <begin position="68"/>
        <end position="92"/>
    </location>
</feature>
<name>A0A086Q206_TOXGO</name>
<dbReference type="PANTHER" id="PTHR46224">
    <property type="entry name" value="ANKYRIN REPEAT FAMILY PROTEIN"/>
    <property type="match status" value="1"/>
</dbReference>
<sequence>MAHKTAGGPGRLVSPGSKEAGGQAFEANRAQLAELFKAAYEGDLSRLEQLLLDFSSSETGHSSKLRQASSSPPSASSLSPSSPSSPSSGASASAFVESLSPEARKVFASTLAEFRDGRRRSALHFACAGGCRDVASLLLLLSPSLLDLRDEAEETPLLLLLKATASTPSGEKKREGLLDLLQLLLDRGADVNAKNLDGVTPLHVAAGAEDETEAREILSRLLNAGAKVDAVCATFGTPLQHAILSGRRANAQFLLDNGANPDGEAKGDSVQCALPPPLVFASSAGHAETVEMLLRAGANPSRTDGEGWTALQCAAEAGSEAGVRALLAAGADANVVTQGATAFDLALRYGHLATAALLKEAMEREDVPRRERSAPDTQVPQSPDAASEGRSERGKNAHETNSAGAAFAGEYEAEEKPAELSEDQKTKGEEAEAKKKQANELVAQSKYQEALDVYLAALQICPRIQQTRHQRAVLHANSCLMLLNLKQTPKKALEHAERAIALDPEWVRGYYRAGQALVALGDHAEAAQLYWQALMRDPGNKDISREFRATVETAKTMHQRTAN</sequence>
<evidence type="ECO:0000256" key="3">
    <source>
        <dbReference type="SAM" id="MobiDB-lite"/>
    </source>
</evidence>
<evidence type="ECO:0000256" key="1">
    <source>
        <dbReference type="PROSITE-ProRule" id="PRU00023"/>
    </source>
</evidence>
<feature type="repeat" description="ANK" evidence="1">
    <location>
        <begin position="277"/>
        <end position="305"/>
    </location>
</feature>
<dbReference type="InterPro" id="IPR011990">
    <property type="entry name" value="TPR-like_helical_dom_sf"/>
</dbReference>
<dbReference type="PROSITE" id="PS50297">
    <property type="entry name" value="ANK_REP_REGION"/>
    <property type="match status" value="2"/>
</dbReference>
<keyword evidence="1" id="KW-0040">ANK repeat</keyword>
<dbReference type="SUPFAM" id="SSF48403">
    <property type="entry name" value="Ankyrin repeat"/>
    <property type="match status" value="1"/>
</dbReference>
<reference evidence="4 5" key="1">
    <citation type="submission" date="2014-04" db="EMBL/GenBank/DDBJ databases">
        <authorList>
            <person name="Sibley D."/>
            <person name="Venepally P."/>
            <person name="Karamycheva S."/>
            <person name="Hadjithomas M."/>
            <person name="Khan A."/>
            <person name="Brunk B."/>
            <person name="Roos D."/>
            <person name="Caler E."/>
            <person name="Lorenzi H."/>
        </authorList>
    </citation>
    <scope>NUCLEOTIDE SEQUENCE [LARGE SCALE GENOMIC DNA]</scope>
    <source>
        <strain evidence="4 5">MAS</strain>
    </source>
</reference>
<feature type="region of interest" description="Disordered" evidence="3">
    <location>
        <begin position="1"/>
        <end position="21"/>
    </location>
</feature>
<dbReference type="PANTHER" id="PTHR46224:SF6">
    <property type="entry name" value="ANKYRIN REPEAT FAMILY PROTEIN"/>
    <property type="match status" value="1"/>
</dbReference>
<dbReference type="InterPro" id="IPR036770">
    <property type="entry name" value="Ankyrin_rpt-contain_sf"/>
</dbReference>
<dbReference type="PROSITE" id="PS50088">
    <property type="entry name" value="ANK_REPEAT"/>
    <property type="match status" value="3"/>
</dbReference>
<feature type="region of interest" description="Disordered" evidence="3">
    <location>
        <begin position="363"/>
        <end position="432"/>
    </location>
</feature>
<feature type="repeat" description="TPR" evidence="2">
    <location>
        <begin position="507"/>
        <end position="540"/>
    </location>
</feature>